<name>A0A072UYL3_MEDTR</name>
<dbReference type="HOGENOM" id="CLU_2999476_0_0_1"/>
<dbReference type="Proteomes" id="UP000002051">
    <property type="component" value="Chromosome 3"/>
</dbReference>
<reference evidence="2 4" key="2">
    <citation type="journal article" date="2014" name="BMC Genomics">
        <title>An improved genome release (version Mt4.0) for the model legume Medicago truncatula.</title>
        <authorList>
            <person name="Tang H."/>
            <person name="Krishnakumar V."/>
            <person name="Bidwell S."/>
            <person name="Rosen B."/>
            <person name="Chan A."/>
            <person name="Zhou S."/>
            <person name="Gentzbittel L."/>
            <person name="Childs K.L."/>
            <person name="Yandell M."/>
            <person name="Gundlach H."/>
            <person name="Mayer K.F."/>
            <person name="Schwartz D.C."/>
            <person name="Town C.D."/>
        </authorList>
    </citation>
    <scope>GENOME REANNOTATION</scope>
    <source>
        <strain evidence="2">A17</strain>
        <strain evidence="3 4">cv. Jemalong A17</strain>
    </source>
</reference>
<keyword evidence="1" id="KW-1133">Transmembrane helix</keyword>
<dbReference type="EMBL" id="CM001219">
    <property type="protein sequence ID" value="KEH34677.1"/>
    <property type="molecule type" value="Genomic_DNA"/>
</dbReference>
<reference evidence="3" key="3">
    <citation type="submission" date="2015-04" db="UniProtKB">
        <authorList>
            <consortium name="EnsemblPlants"/>
        </authorList>
    </citation>
    <scope>IDENTIFICATION</scope>
    <source>
        <strain evidence="3">cv. Jemalong A17</strain>
    </source>
</reference>
<keyword evidence="4" id="KW-1185">Reference proteome</keyword>
<dbReference type="EnsemblPlants" id="KEH34677">
    <property type="protein sequence ID" value="KEH34677"/>
    <property type="gene ID" value="MTR_3g067680"/>
</dbReference>
<sequence>MALSEKIVDLDKNTNQQFQLMVRRKNMNKLRSNMPSFCAFLALFMVFIIRRLLQTNE</sequence>
<proteinExistence type="predicted"/>
<keyword evidence="1 2" id="KW-0812">Transmembrane</keyword>
<keyword evidence="1" id="KW-0472">Membrane</keyword>
<evidence type="ECO:0000256" key="1">
    <source>
        <dbReference type="SAM" id="Phobius"/>
    </source>
</evidence>
<accession>A0A072UYL3</accession>
<gene>
    <name evidence="2" type="ordered locus">MTR_3g067680</name>
</gene>
<protein>
    <submittedName>
        <fullName evidence="2">Transmembrane protein, putative</fullName>
    </submittedName>
</protein>
<evidence type="ECO:0000313" key="4">
    <source>
        <dbReference type="Proteomes" id="UP000002051"/>
    </source>
</evidence>
<evidence type="ECO:0000313" key="2">
    <source>
        <dbReference type="EMBL" id="KEH34677.1"/>
    </source>
</evidence>
<organism evidence="2 4">
    <name type="scientific">Medicago truncatula</name>
    <name type="common">Barrel medic</name>
    <name type="synonym">Medicago tribuloides</name>
    <dbReference type="NCBI Taxonomy" id="3880"/>
    <lineage>
        <taxon>Eukaryota</taxon>
        <taxon>Viridiplantae</taxon>
        <taxon>Streptophyta</taxon>
        <taxon>Embryophyta</taxon>
        <taxon>Tracheophyta</taxon>
        <taxon>Spermatophyta</taxon>
        <taxon>Magnoliopsida</taxon>
        <taxon>eudicotyledons</taxon>
        <taxon>Gunneridae</taxon>
        <taxon>Pentapetalae</taxon>
        <taxon>rosids</taxon>
        <taxon>fabids</taxon>
        <taxon>Fabales</taxon>
        <taxon>Fabaceae</taxon>
        <taxon>Papilionoideae</taxon>
        <taxon>50 kb inversion clade</taxon>
        <taxon>NPAAA clade</taxon>
        <taxon>Hologalegina</taxon>
        <taxon>IRL clade</taxon>
        <taxon>Trifolieae</taxon>
        <taxon>Medicago</taxon>
    </lineage>
</organism>
<evidence type="ECO:0000313" key="3">
    <source>
        <dbReference type="EnsemblPlants" id="KEH34677"/>
    </source>
</evidence>
<reference evidence="2 4" key="1">
    <citation type="journal article" date="2011" name="Nature">
        <title>The Medicago genome provides insight into the evolution of rhizobial symbioses.</title>
        <authorList>
            <person name="Young N.D."/>
            <person name="Debelle F."/>
            <person name="Oldroyd G.E."/>
            <person name="Geurts R."/>
            <person name="Cannon S.B."/>
            <person name="Udvardi M.K."/>
            <person name="Benedito V.A."/>
            <person name="Mayer K.F."/>
            <person name="Gouzy J."/>
            <person name="Schoof H."/>
            <person name="Van de Peer Y."/>
            <person name="Proost S."/>
            <person name="Cook D.R."/>
            <person name="Meyers B.C."/>
            <person name="Spannagl M."/>
            <person name="Cheung F."/>
            <person name="De Mita S."/>
            <person name="Krishnakumar V."/>
            <person name="Gundlach H."/>
            <person name="Zhou S."/>
            <person name="Mudge J."/>
            <person name="Bharti A.K."/>
            <person name="Murray J.D."/>
            <person name="Naoumkina M.A."/>
            <person name="Rosen B."/>
            <person name="Silverstein K.A."/>
            <person name="Tang H."/>
            <person name="Rombauts S."/>
            <person name="Zhao P.X."/>
            <person name="Zhou P."/>
            <person name="Barbe V."/>
            <person name="Bardou P."/>
            <person name="Bechner M."/>
            <person name="Bellec A."/>
            <person name="Berger A."/>
            <person name="Berges H."/>
            <person name="Bidwell S."/>
            <person name="Bisseling T."/>
            <person name="Choisne N."/>
            <person name="Couloux A."/>
            <person name="Denny R."/>
            <person name="Deshpande S."/>
            <person name="Dai X."/>
            <person name="Doyle J.J."/>
            <person name="Dudez A.M."/>
            <person name="Farmer A.D."/>
            <person name="Fouteau S."/>
            <person name="Franken C."/>
            <person name="Gibelin C."/>
            <person name="Gish J."/>
            <person name="Goldstein S."/>
            <person name="Gonzalez A.J."/>
            <person name="Green P.J."/>
            <person name="Hallab A."/>
            <person name="Hartog M."/>
            <person name="Hua A."/>
            <person name="Humphray S.J."/>
            <person name="Jeong D.H."/>
            <person name="Jing Y."/>
            <person name="Jocker A."/>
            <person name="Kenton S.M."/>
            <person name="Kim D.J."/>
            <person name="Klee K."/>
            <person name="Lai H."/>
            <person name="Lang C."/>
            <person name="Lin S."/>
            <person name="Macmil S.L."/>
            <person name="Magdelenat G."/>
            <person name="Matthews L."/>
            <person name="McCorrison J."/>
            <person name="Monaghan E.L."/>
            <person name="Mun J.H."/>
            <person name="Najar F.Z."/>
            <person name="Nicholson C."/>
            <person name="Noirot C."/>
            <person name="O'Bleness M."/>
            <person name="Paule C.R."/>
            <person name="Poulain J."/>
            <person name="Prion F."/>
            <person name="Qin B."/>
            <person name="Qu C."/>
            <person name="Retzel E.F."/>
            <person name="Riddle C."/>
            <person name="Sallet E."/>
            <person name="Samain S."/>
            <person name="Samson N."/>
            <person name="Sanders I."/>
            <person name="Saurat O."/>
            <person name="Scarpelli C."/>
            <person name="Schiex T."/>
            <person name="Segurens B."/>
            <person name="Severin A.J."/>
            <person name="Sherrier D.J."/>
            <person name="Shi R."/>
            <person name="Sims S."/>
            <person name="Singer S.R."/>
            <person name="Sinharoy S."/>
            <person name="Sterck L."/>
            <person name="Viollet A."/>
            <person name="Wang B.B."/>
            <person name="Wang K."/>
            <person name="Wang M."/>
            <person name="Wang X."/>
            <person name="Warfsmann J."/>
            <person name="Weissenbach J."/>
            <person name="White D.D."/>
            <person name="White J.D."/>
            <person name="Wiley G.B."/>
            <person name="Wincker P."/>
            <person name="Xing Y."/>
            <person name="Yang L."/>
            <person name="Yao Z."/>
            <person name="Ying F."/>
            <person name="Zhai J."/>
            <person name="Zhou L."/>
            <person name="Zuber A."/>
            <person name="Denarie J."/>
            <person name="Dixon R.A."/>
            <person name="May G.D."/>
            <person name="Schwartz D.C."/>
            <person name="Rogers J."/>
            <person name="Quetier F."/>
            <person name="Town C.D."/>
            <person name="Roe B.A."/>
        </authorList>
    </citation>
    <scope>NUCLEOTIDE SEQUENCE [LARGE SCALE GENOMIC DNA]</scope>
    <source>
        <strain evidence="2">A17</strain>
        <strain evidence="3 4">cv. Jemalong A17</strain>
    </source>
</reference>
<feature type="transmembrane region" description="Helical" evidence="1">
    <location>
        <begin position="34"/>
        <end position="53"/>
    </location>
</feature>
<dbReference type="AlphaFoldDB" id="A0A072UYL3"/>